<gene>
    <name evidence="2" type="ORF">MKZ38_006938</name>
</gene>
<dbReference type="Proteomes" id="UP001201980">
    <property type="component" value="Unassembled WGS sequence"/>
</dbReference>
<evidence type="ECO:0000313" key="2">
    <source>
        <dbReference type="EMBL" id="KAJ2904897.1"/>
    </source>
</evidence>
<comment type="caution">
    <text evidence="2">The sequence shown here is derived from an EMBL/GenBank/DDBJ whole genome shotgun (WGS) entry which is preliminary data.</text>
</comment>
<feature type="compositionally biased region" description="Basic and acidic residues" evidence="1">
    <location>
        <begin position="1"/>
        <end position="11"/>
    </location>
</feature>
<keyword evidence="3" id="KW-1185">Reference proteome</keyword>
<sequence length="347" mass="38528">MRRVQDCKPHDFQPSALPVEKQVSGSSRGLSPAPRPDYLQVSRPILWRAWDSHLDLACGRDLKLSRSVVENQGAGPPDCKTTDEMEPAAEDMSGWTRARAEGAAAEFGNTPRLGVTQRLGTVLRWRGRWQEVVPRLGAPAWVPLAAVELAIGMRYFRIIDVSLTLPIQPFLRSTSGPAREYAWILAPDGPMALASKSTSFINSPERSMSVVCCFSRPPVRLRMHRVFKFDLLQVYVPEYLSQSLLSGALPQFDTIQNGHSYRFPHLLTVRPLSIFPEQPSHTAAEGVPSSKSFARFEVDKTWPKLLNYQHTPDSSFVADILELVLFSSGSVTLESILAVGGREAFVS</sequence>
<dbReference type="AlphaFoldDB" id="A0AAD5WWP1"/>
<reference evidence="2" key="1">
    <citation type="submission" date="2022-07" db="EMBL/GenBank/DDBJ databases">
        <title>Draft genome sequence of Zalerion maritima ATCC 34329, a (micro)plastics degrading marine fungus.</title>
        <authorList>
            <person name="Paco A."/>
            <person name="Goncalves M.F.M."/>
            <person name="Rocha-Santos T.A.P."/>
            <person name="Alves A."/>
        </authorList>
    </citation>
    <scope>NUCLEOTIDE SEQUENCE</scope>
    <source>
        <strain evidence="2">ATCC 34329</strain>
    </source>
</reference>
<proteinExistence type="predicted"/>
<evidence type="ECO:0000256" key="1">
    <source>
        <dbReference type="SAM" id="MobiDB-lite"/>
    </source>
</evidence>
<feature type="region of interest" description="Disordered" evidence="1">
    <location>
        <begin position="1"/>
        <end position="35"/>
    </location>
</feature>
<evidence type="ECO:0000313" key="3">
    <source>
        <dbReference type="Proteomes" id="UP001201980"/>
    </source>
</evidence>
<protein>
    <submittedName>
        <fullName evidence="2">Uncharacterized protein</fullName>
    </submittedName>
</protein>
<name>A0AAD5WWP1_9PEZI</name>
<organism evidence="2 3">
    <name type="scientific">Zalerion maritima</name>
    <dbReference type="NCBI Taxonomy" id="339359"/>
    <lineage>
        <taxon>Eukaryota</taxon>
        <taxon>Fungi</taxon>
        <taxon>Dikarya</taxon>
        <taxon>Ascomycota</taxon>
        <taxon>Pezizomycotina</taxon>
        <taxon>Sordariomycetes</taxon>
        <taxon>Lulworthiomycetidae</taxon>
        <taxon>Lulworthiales</taxon>
        <taxon>Lulworthiaceae</taxon>
        <taxon>Zalerion</taxon>
    </lineage>
</organism>
<dbReference type="EMBL" id="JAKWBI020000042">
    <property type="protein sequence ID" value="KAJ2904897.1"/>
    <property type="molecule type" value="Genomic_DNA"/>
</dbReference>
<accession>A0AAD5WWP1</accession>